<dbReference type="GO" id="GO:0043235">
    <property type="term" value="C:receptor complex"/>
    <property type="evidence" value="ECO:0007669"/>
    <property type="project" value="TreeGrafter"/>
</dbReference>
<dbReference type="Proteomes" id="UP000887013">
    <property type="component" value="Unassembled WGS sequence"/>
</dbReference>
<keyword evidence="4" id="KW-0677">Repeat</keyword>
<evidence type="ECO:0000256" key="1">
    <source>
        <dbReference type="ARBA" id="ARBA00004167"/>
    </source>
</evidence>
<dbReference type="Pfam" id="PF00057">
    <property type="entry name" value="Ldl_recept_a"/>
    <property type="match status" value="4"/>
</dbReference>
<dbReference type="EMBL" id="BMAW01009525">
    <property type="protein sequence ID" value="GFT14282.1"/>
    <property type="molecule type" value="Genomic_DNA"/>
</dbReference>
<dbReference type="PROSITE" id="PS50068">
    <property type="entry name" value="LDLRA_2"/>
    <property type="match status" value="4"/>
</dbReference>
<dbReference type="GO" id="GO:0042562">
    <property type="term" value="F:hormone binding"/>
    <property type="evidence" value="ECO:0007669"/>
    <property type="project" value="TreeGrafter"/>
</dbReference>
<dbReference type="OrthoDB" id="9978656at2759"/>
<keyword evidence="7 9" id="KW-1015">Disulfide bond</keyword>
<dbReference type="PANTHER" id="PTHR22722:SF14">
    <property type="entry name" value="MEGALIN, ISOFORM A"/>
    <property type="match status" value="1"/>
</dbReference>
<dbReference type="InterPro" id="IPR002172">
    <property type="entry name" value="LDrepeatLR_classA_rpt"/>
</dbReference>
<dbReference type="GO" id="GO:0006898">
    <property type="term" value="P:receptor-mediated endocytosis"/>
    <property type="evidence" value="ECO:0007669"/>
    <property type="project" value="TreeGrafter"/>
</dbReference>
<dbReference type="AlphaFoldDB" id="A0A8X6TH66"/>
<dbReference type="Gene3D" id="4.10.400.10">
    <property type="entry name" value="Low-density Lipoprotein Receptor"/>
    <property type="match status" value="4"/>
</dbReference>
<keyword evidence="2" id="KW-0812">Transmembrane</keyword>
<evidence type="ECO:0000256" key="7">
    <source>
        <dbReference type="ARBA" id="ARBA00023157"/>
    </source>
</evidence>
<comment type="caution">
    <text evidence="10">The sequence shown here is derived from an EMBL/GenBank/DDBJ whole genome shotgun (WGS) entry which is preliminary data.</text>
</comment>
<keyword evidence="5" id="KW-1133">Transmembrane helix</keyword>
<dbReference type="PANTHER" id="PTHR22722">
    <property type="entry name" value="LOW-DENSITY LIPOPROTEIN RECEPTOR-RELATED PROTEIN 2-RELATED"/>
    <property type="match status" value="1"/>
</dbReference>
<feature type="disulfide bond" evidence="9">
    <location>
        <begin position="101"/>
        <end position="116"/>
    </location>
</feature>
<evidence type="ECO:0000256" key="5">
    <source>
        <dbReference type="ARBA" id="ARBA00022989"/>
    </source>
</evidence>
<evidence type="ECO:0000256" key="2">
    <source>
        <dbReference type="ARBA" id="ARBA00022692"/>
    </source>
</evidence>
<dbReference type="SMART" id="SM00192">
    <property type="entry name" value="LDLa"/>
    <property type="match status" value="4"/>
</dbReference>
<reference evidence="10" key="1">
    <citation type="submission" date="2020-08" db="EMBL/GenBank/DDBJ databases">
        <title>Multicomponent nature underlies the extraordinary mechanical properties of spider dragline silk.</title>
        <authorList>
            <person name="Kono N."/>
            <person name="Nakamura H."/>
            <person name="Mori M."/>
            <person name="Yoshida Y."/>
            <person name="Ohtoshi R."/>
            <person name="Malay A.D."/>
            <person name="Moran D.A.P."/>
            <person name="Tomita M."/>
            <person name="Numata K."/>
            <person name="Arakawa K."/>
        </authorList>
    </citation>
    <scope>NUCLEOTIDE SEQUENCE</scope>
</reference>
<evidence type="ECO:0000313" key="11">
    <source>
        <dbReference type="Proteomes" id="UP000887013"/>
    </source>
</evidence>
<organism evidence="10 11">
    <name type="scientific">Nephila pilipes</name>
    <name type="common">Giant wood spider</name>
    <name type="synonym">Nephila maculata</name>
    <dbReference type="NCBI Taxonomy" id="299642"/>
    <lineage>
        <taxon>Eukaryota</taxon>
        <taxon>Metazoa</taxon>
        <taxon>Ecdysozoa</taxon>
        <taxon>Arthropoda</taxon>
        <taxon>Chelicerata</taxon>
        <taxon>Arachnida</taxon>
        <taxon>Araneae</taxon>
        <taxon>Araneomorphae</taxon>
        <taxon>Entelegynae</taxon>
        <taxon>Araneoidea</taxon>
        <taxon>Nephilidae</taxon>
        <taxon>Nephila</taxon>
    </lineage>
</organism>
<keyword evidence="6" id="KW-0472">Membrane</keyword>
<proteinExistence type="predicted"/>
<name>A0A8X6TH66_NEPPI</name>
<feature type="disulfide bond" evidence="9">
    <location>
        <begin position="228"/>
        <end position="243"/>
    </location>
</feature>
<evidence type="ECO:0000256" key="4">
    <source>
        <dbReference type="ARBA" id="ARBA00022737"/>
    </source>
</evidence>
<feature type="disulfide bond" evidence="9">
    <location>
        <begin position="144"/>
        <end position="159"/>
    </location>
</feature>
<keyword evidence="8" id="KW-0325">Glycoprotein</keyword>
<protein>
    <submittedName>
        <fullName evidence="10">Uncharacterized protein</fullName>
    </submittedName>
</protein>
<dbReference type="InterPro" id="IPR051221">
    <property type="entry name" value="LDLR-related"/>
</dbReference>
<dbReference type="InterPro" id="IPR036055">
    <property type="entry name" value="LDL_receptor-like_sf"/>
</dbReference>
<dbReference type="CDD" id="cd00112">
    <property type="entry name" value="LDLa"/>
    <property type="match status" value="4"/>
</dbReference>
<accession>A0A8X6TH66</accession>
<keyword evidence="11" id="KW-1185">Reference proteome</keyword>
<dbReference type="GO" id="GO:0016324">
    <property type="term" value="C:apical plasma membrane"/>
    <property type="evidence" value="ECO:0007669"/>
    <property type="project" value="TreeGrafter"/>
</dbReference>
<evidence type="ECO:0000313" key="10">
    <source>
        <dbReference type="EMBL" id="GFT14282.1"/>
    </source>
</evidence>
<evidence type="ECO:0000256" key="6">
    <source>
        <dbReference type="ARBA" id="ARBA00023136"/>
    </source>
</evidence>
<comment type="subcellular location">
    <subcellularLocation>
        <location evidence="1">Membrane</location>
        <topology evidence="1">Single-pass membrane protein</topology>
    </subcellularLocation>
</comment>
<keyword evidence="3" id="KW-0732">Signal</keyword>
<evidence type="ECO:0000256" key="9">
    <source>
        <dbReference type="PROSITE-ProRule" id="PRU00124"/>
    </source>
</evidence>
<dbReference type="PRINTS" id="PR00261">
    <property type="entry name" value="LDLRECEPTOR"/>
</dbReference>
<comment type="caution">
    <text evidence="9">Lacks conserved residue(s) required for the propagation of feature annotation.</text>
</comment>
<evidence type="ECO:0000256" key="8">
    <source>
        <dbReference type="ARBA" id="ARBA00023180"/>
    </source>
</evidence>
<dbReference type="FunFam" id="4.10.400.10:FF:000002">
    <property type="entry name" value="Low-density lipoprotein receptor-related protein 1"/>
    <property type="match status" value="2"/>
</dbReference>
<dbReference type="SUPFAM" id="SSF57424">
    <property type="entry name" value="LDL receptor-like module"/>
    <property type="match status" value="4"/>
</dbReference>
<evidence type="ECO:0000256" key="3">
    <source>
        <dbReference type="ARBA" id="ARBA00022729"/>
    </source>
</evidence>
<gene>
    <name evidence="10" type="ORF">NPIL_390391</name>
</gene>
<sequence length="245" mass="27944">MSNLLLSQSIAKINPYKFWVLLCVFSSTHAAVYRRENSSDQDSSPAALFATAIPEDNWSALTPISTELLEDRPAADLLKTCPKDEFQCHGDKRCIPQRWRCDKEADCEDASDESDCDTDTFQLCQNDQFKCHGKDQCIPLLWRCNGRKDCEDDSDEKNCTPTSTVSCEFHCEREDLCIPQRWRCDGVWDCTPYGSDEENCTSGPLNRCQRDQFMCRKDGICIPESWRCDGVTYCRDGSDESNCSQ</sequence>